<evidence type="ECO:0000256" key="1">
    <source>
        <dbReference type="SAM" id="MobiDB-lite"/>
    </source>
</evidence>
<dbReference type="PANTHER" id="PTHR46411:SF3">
    <property type="entry name" value="AAA+ ATPASE DOMAIN-CONTAINING PROTEIN"/>
    <property type="match status" value="1"/>
</dbReference>
<dbReference type="SUPFAM" id="SSF52540">
    <property type="entry name" value="P-loop containing nucleoside triphosphate hydrolases"/>
    <property type="match status" value="1"/>
</dbReference>
<dbReference type="SMART" id="SM00382">
    <property type="entry name" value="AAA"/>
    <property type="match status" value="1"/>
</dbReference>
<proteinExistence type="predicted"/>
<dbReference type="InterPro" id="IPR003959">
    <property type="entry name" value="ATPase_AAA_core"/>
</dbReference>
<protein>
    <submittedName>
        <fullName evidence="3">AAA family ATPase, putative</fullName>
    </submittedName>
</protein>
<evidence type="ECO:0000313" key="4">
    <source>
        <dbReference type="Proteomes" id="UP000006701"/>
    </source>
</evidence>
<dbReference type="GO" id="GO:0005524">
    <property type="term" value="F:ATP binding"/>
    <property type="evidence" value="ECO:0007669"/>
    <property type="project" value="InterPro"/>
</dbReference>
<dbReference type="CDD" id="cd19481">
    <property type="entry name" value="RecA-like_protease"/>
    <property type="match status" value="1"/>
</dbReference>
<accession>A1CE03</accession>
<feature type="domain" description="AAA+ ATPase" evidence="2">
    <location>
        <begin position="437"/>
        <end position="564"/>
    </location>
</feature>
<feature type="region of interest" description="Disordered" evidence="1">
    <location>
        <begin position="65"/>
        <end position="86"/>
    </location>
</feature>
<evidence type="ECO:0000313" key="3">
    <source>
        <dbReference type="EMBL" id="EAW12080.1"/>
    </source>
</evidence>
<dbReference type="InterPro" id="IPR003593">
    <property type="entry name" value="AAA+_ATPase"/>
</dbReference>
<evidence type="ECO:0000259" key="2">
    <source>
        <dbReference type="SMART" id="SM00382"/>
    </source>
</evidence>
<dbReference type="OMA" id="YHYKAYS"/>
<dbReference type="eggNOG" id="KOG0737">
    <property type="taxonomic scope" value="Eukaryota"/>
</dbReference>
<gene>
    <name evidence="3" type="ORF">ACLA_008400</name>
</gene>
<dbReference type="Proteomes" id="UP000006701">
    <property type="component" value="Unassembled WGS sequence"/>
</dbReference>
<dbReference type="RefSeq" id="XP_001273506.1">
    <property type="nucleotide sequence ID" value="XM_001273505.1"/>
</dbReference>
<reference evidence="3 4" key="1">
    <citation type="journal article" date="2008" name="PLoS Genet.">
        <title>Genomic islands in the pathogenic filamentous fungus Aspergillus fumigatus.</title>
        <authorList>
            <person name="Fedorova N.D."/>
            <person name="Khaldi N."/>
            <person name="Joardar V.S."/>
            <person name="Maiti R."/>
            <person name="Amedeo P."/>
            <person name="Anderson M.J."/>
            <person name="Crabtree J."/>
            <person name="Silva J.C."/>
            <person name="Badger J.H."/>
            <person name="Albarraq A."/>
            <person name="Angiuoli S."/>
            <person name="Bussey H."/>
            <person name="Bowyer P."/>
            <person name="Cotty P.J."/>
            <person name="Dyer P.S."/>
            <person name="Egan A."/>
            <person name="Galens K."/>
            <person name="Fraser-Liggett C.M."/>
            <person name="Haas B.J."/>
            <person name="Inman J.M."/>
            <person name="Kent R."/>
            <person name="Lemieux S."/>
            <person name="Malavazi I."/>
            <person name="Orvis J."/>
            <person name="Roemer T."/>
            <person name="Ronning C.M."/>
            <person name="Sundaram J.P."/>
            <person name="Sutton G."/>
            <person name="Turner G."/>
            <person name="Venter J.C."/>
            <person name="White O.R."/>
            <person name="Whitty B.R."/>
            <person name="Youngman P."/>
            <person name="Wolfe K.H."/>
            <person name="Goldman G.H."/>
            <person name="Wortman J.R."/>
            <person name="Jiang B."/>
            <person name="Denning D.W."/>
            <person name="Nierman W.C."/>
        </authorList>
    </citation>
    <scope>NUCLEOTIDE SEQUENCE [LARGE SCALE GENOMIC DNA]</scope>
    <source>
        <strain evidence="4">ATCC 1007 / CBS 513.65 / DSM 816 / NCTC 3887 / NRRL 1</strain>
    </source>
</reference>
<dbReference type="GeneID" id="4705475"/>
<dbReference type="HOGENOM" id="CLU_004471_6_3_1"/>
<dbReference type="InterPro" id="IPR027417">
    <property type="entry name" value="P-loop_NTPase"/>
</dbReference>
<dbReference type="Pfam" id="PF22942">
    <property type="entry name" value="DUF7025"/>
    <property type="match status" value="1"/>
</dbReference>
<keyword evidence="4" id="KW-1185">Reference proteome</keyword>
<name>A1CE03_ASPCL</name>
<dbReference type="OrthoDB" id="10042665at2759"/>
<dbReference type="InterPro" id="IPR054289">
    <property type="entry name" value="DUF7025"/>
</dbReference>
<dbReference type="EMBL" id="DS027051">
    <property type="protein sequence ID" value="EAW12080.1"/>
    <property type="molecule type" value="Genomic_DNA"/>
</dbReference>
<sequence>MRINRSRQYYREESSEDESAEEMEVILTTTTDARKDGQQDANDETAYVAPGSICEVHNLYQTKRDENGRTSWTKEKPGDLHTPAEDSESAQYALLVRHVKCYDGRKPLKIHSIIVQSDRLRKCLGKVLCGYPSITMTLERVEFRSPFEPFVHRWKEFTDARDQEGDSEARAHLDLLHTTLEGELRDTIARKNDLVFNGVVTHDLLWTIFEPHDDIFSTVNGRPRAFQYNEGSVDGRTGAFQIDCQYVDLDGDHFGFRHHQVAIPAFTGTVRITELPVFPLRYHQNNTTIRDALIARGKLWEQYKGYHFKYYEGLATGRFMARSFKFNIKSRIIIDTDAFNTFNPDGSISVYSRLGKELTDHQRLLATCMLQGYSLKDKRWLEFDLSNVKDIVWDSQAFDSLVLPENQQHLKQLILALTKAQSKQADAFDDVVQGKGRGIIMQLSGPPGVGKTLTAESVAEVMQAPLYVMSAGDLGSTAEKVEDALKDILRMVPKWGAVLLLDEADVFMEARTSSDLERNELVSIFLRMLEYYEGILFLTTNRAENIDPAFESRIHVSIVYPDLEITSRRHIWSQFLTRTAGTANFSGEQLDSLAAVKLNGRQIKNVVKTAHLLSWSQEKPLAYEHVQTVLNLRDAHKPVSNGV</sequence>
<dbReference type="Gene3D" id="3.40.50.300">
    <property type="entry name" value="P-loop containing nucleotide triphosphate hydrolases"/>
    <property type="match status" value="1"/>
</dbReference>
<organism evidence="3 4">
    <name type="scientific">Aspergillus clavatus (strain ATCC 1007 / CBS 513.65 / DSM 816 / NCTC 3887 / NRRL 1 / QM 1276 / 107)</name>
    <dbReference type="NCBI Taxonomy" id="344612"/>
    <lineage>
        <taxon>Eukaryota</taxon>
        <taxon>Fungi</taxon>
        <taxon>Dikarya</taxon>
        <taxon>Ascomycota</taxon>
        <taxon>Pezizomycotina</taxon>
        <taxon>Eurotiomycetes</taxon>
        <taxon>Eurotiomycetidae</taxon>
        <taxon>Eurotiales</taxon>
        <taxon>Aspergillaceae</taxon>
        <taxon>Aspergillus</taxon>
        <taxon>Aspergillus subgen. Fumigati</taxon>
    </lineage>
</organism>
<dbReference type="VEuPathDB" id="FungiDB:ACLA_008400"/>
<dbReference type="GO" id="GO:0016887">
    <property type="term" value="F:ATP hydrolysis activity"/>
    <property type="evidence" value="ECO:0007669"/>
    <property type="project" value="InterPro"/>
</dbReference>
<dbReference type="AlphaFoldDB" id="A1CE03"/>
<dbReference type="KEGG" id="act:ACLA_008400"/>
<dbReference type="STRING" id="344612.A1CE03"/>
<feature type="compositionally biased region" description="Basic and acidic residues" evidence="1">
    <location>
        <begin position="65"/>
        <end position="84"/>
    </location>
</feature>
<dbReference type="Pfam" id="PF00004">
    <property type="entry name" value="AAA"/>
    <property type="match status" value="1"/>
</dbReference>
<feature type="region of interest" description="Disordered" evidence="1">
    <location>
        <begin position="1"/>
        <end position="22"/>
    </location>
</feature>
<dbReference type="PANTHER" id="PTHR46411">
    <property type="entry name" value="FAMILY ATPASE, PUTATIVE-RELATED"/>
    <property type="match status" value="1"/>
</dbReference>